<feature type="domain" description="Intradiol ring-cleavage dioxygenases" evidence="6">
    <location>
        <begin position="49"/>
        <end position="134"/>
    </location>
</feature>
<comment type="similarity">
    <text evidence="1">Belongs to the intradiol ring-cleavage dioxygenase family.</text>
</comment>
<dbReference type="KEGG" id="gbn:GEOBRER4_21790"/>
<name>A0A6S6M1N5_9BACT</name>
<dbReference type="PANTHER" id="PTHR33711:SF10">
    <property type="entry name" value="INTRADIOL RING-CLEAVAGE DIOXYGENASES DOMAIN-CONTAINING PROTEIN"/>
    <property type="match status" value="1"/>
</dbReference>
<dbReference type="InterPro" id="IPR000627">
    <property type="entry name" value="Intradiol_dOase_C"/>
</dbReference>
<evidence type="ECO:0000256" key="2">
    <source>
        <dbReference type="ARBA" id="ARBA00022964"/>
    </source>
</evidence>
<evidence type="ECO:0000256" key="1">
    <source>
        <dbReference type="ARBA" id="ARBA00007825"/>
    </source>
</evidence>
<dbReference type="RefSeq" id="WP_185242339.1">
    <property type="nucleotide sequence ID" value="NZ_AP023213.1"/>
</dbReference>
<evidence type="ECO:0000313" key="7">
    <source>
        <dbReference type="EMBL" id="BCG47429.1"/>
    </source>
</evidence>
<evidence type="ECO:0000256" key="5">
    <source>
        <dbReference type="SAM" id="SignalP"/>
    </source>
</evidence>
<keyword evidence="2" id="KW-0223">Dioxygenase</keyword>
<dbReference type="EMBL" id="AP023213">
    <property type="protein sequence ID" value="BCG47429.1"/>
    <property type="molecule type" value="Genomic_DNA"/>
</dbReference>
<reference evidence="7 8" key="1">
    <citation type="submission" date="2020-06" db="EMBL/GenBank/DDBJ databases">
        <title>Interaction of electrochemicaly active bacteria, Geobacter bremensis R4 on different carbon anode.</title>
        <authorList>
            <person name="Meng L."/>
            <person name="Yoshida N."/>
        </authorList>
    </citation>
    <scope>NUCLEOTIDE SEQUENCE [LARGE SCALE GENOMIC DNA]</scope>
    <source>
        <strain evidence="7 8">R4</strain>
    </source>
</reference>
<dbReference type="AlphaFoldDB" id="A0A6S6M1N5"/>
<dbReference type="GO" id="GO:0008199">
    <property type="term" value="F:ferric iron binding"/>
    <property type="evidence" value="ECO:0007669"/>
    <property type="project" value="InterPro"/>
</dbReference>
<feature type="signal peptide" evidence="5">
    <location>
        <begin position="1"/>
        <end position="26"/>
    </location>
</feature>
<gene>
    <name evidence="7" type="ORF">GEOBRER4_n2261</name>
</gene>
<feature type="chain" id="PRO_5027627692" description="Intradiol ring-cleavage dioxygenases domain-containing protein" evidence="5">
    <location>
        <begin position="27"/>
        <end position="176"/>
    </location>
</feature>
<proteinExistence type="inferred from homology"/>
<dbReference type="SUPFAM" id="SSF49482">
    <property type="entry name" value="Aromatic compound dioxygenase"/>
    <property type="match status" value="1"/>
</dbReference>
<protein>
    <recommendedName>
        <fullName evidence="6">Intradiol ring-cleavage dioxygenases domain-containing protein</fullName>
    </recommendedName>
</protein>
<dbReference type="Pfam" id="PF00775">
    <property type="entry name" value="Dioxygenase_C"/>
    <property type="match status" value="1"/>
</dbReference>
<evidence type="ECO:0000256" key="4">
    <source>
        <dbReference type="SAM" id="MobiDB-lite"/>
    </source>
</evidence>
<dbReference type="Proteomes" id="UP000515472">
    <property type="component" value="Chromosome"/>
</dbReference>
<dbReference type="Gene3D" id="2.60.130.10">
    <property type="entry name" value="Aromatic compound dioxygenase"/>
    <property type="match status" value="1"/>
</dbReference>
<sequence>MRKDRFSRCCLFALMLLLARQGIADARRCSPTPWDEIGPFYRPSAPVRNSIGKGYVLTGTVRSSADCSPIPNARIEFWHTGPAGTYDDAHRATVVTGKDGRYRLQTSPPASYGQRPPHIHILVDVKGFEGLVTQHYPKRGAISATLDLVLVPESEQGDGGGNGRAEDLVRPGKQHR</sequence>
<dbReference type="InterPro" id="IPR050770">
    <property type="entry name" value="Intradiol_RC_Dioxygenase"/>
</dbReference>
<feature type="region of interest" description="Disordered" evidence="4">
    <location>
        <begin position="153"/>
        <end position="176"/>
    </location>
</feature>
<evidence type="ECO:0000256" key="3">
    <source>
        <dbReference type="ARBA" id="ARBA00023002"/>
    </source>
</evidence>
<keyword evidence="8" id="KW-1185">Reference proteome</keyword>
<keyword evidence="3" id="KW-0560">Oxidoreductase</keyword>
<organism evidence="7 8">
    <name type="scientific">Citrifermentans bremense</name>
    <dbReference type="NCBI Taxonomy" id="60035"/>
    <lineage>
        <taxon>Bacteria</taxon>
        <taxon>Pseudomonadati</taxon>
        <taxon>Thermodesulfobacteriota</taxon>
        <taxon>Desulfuromonadia</taxon>
        <taxon>Geobacterales</taxon>
        <taxon>Geobacteraceae</taxon>
        <taxon>Citrifermentans</taxon>
    </lineage>
</organism>
<dbReference type="InterPro" id="IPR015889">
    <property type="entry name" value="Intradiol_dOase_core"/>
</dbReference>
<evidence type="ECO:0000259" key="6">
    <source>
        <dbReference type="Pfam" id="PF00775"/>
    </source>
</evidence>
<evidence type="ECO:0000313" key="8">
    <source>
        <dbReference type="Proteomes" id="UP000515472"/>
    </source>
</evidence>
<dbReference type="GO" id="GO:0016702">
    <property type="term" value="F:oxidoreductase activity, acting on single donors with incorporation of molecular oxygen, incorporation of two atoms of oxygen"/>
    <property type="evidence" value="ECO:0007669"/>
    <property type="project" value="InterPro"/>
</dbReference>
<dbReference type="PANTHER" id="PTHR33711">
    <property type="entry name" value="DIOXYGENASE, PUTATIVE (AFU_ORTHOLOGUE AFUA_2G02910)-RELATED"/>
    <property type="match status" value="1"/>
</dbReference>
<accession>A0A6S6M1N5</accession>
<keyword evidence="5" id="KW-0732">Signal</keyword>